<protein>
    <recommendedName>
        <fullName evidence="2 7">Phosphoglycerate kinase</fullName>
        <ecNumber evidence="2 7">2.7.2.3</ecNumber>
    </recommendedName>
</protein>
<keyword evidence="4" id="KW-0547">Nucleotide-binding</keyword>
<dbReference type="InterPro" id="IPR015911">
    <property type="entry name" value="Phosphoglycerate_kinase_CS"/>
</dbReference>
<name>A0A285VF26_9GAMM</name>
<organism evidence="8 9">
    <name type="scientific">Chromohalobacter canadensis</name>
    <dbReference type="NCBI Taxonomy" id="141389"/>
    <lineage>
        <taxon>Bacteria</taxon>
        <taxon>Pseudomonadati</taxon>
        <taxon>Pseudomonadota</taxon>
        <taxon>Gammaproteobacteria</taxon>
        <taxon>Oceanospirillales</taxon>
        <taxon>Halomonadaceae</taxon>
        <taxon>Chromohalobacter</taxon>
    </lineage>
</organism>
<comment type="subunit">
    <text evidence="1">Monomer.</text>
</comment>
<keyword evidence="6" id="KW-0067">ATP-binding</keyword>
<evidence type="ECO:0000313" key="9">
    <source>
        <dbReference type="Proteomes" id="UP000219023"/>
    </source>
</evidence>
<dbReference type="SUPFAM" id="SSF53748">
    <property type="entry name" value="Phosphoglycerate kinase"/>
    <property type="match status" value="1"/>
</dbReference>
<keyword evidence="3 7" id="KW-0808">Transferase</keyword>
<keyword evidence="5 7" id="KW-0418">Kinase</keyword>
<accession>A0A285VF26</accession>
<reference evidence="8 9" key="1">
    <citation type="submission" date="2017-08" db="EMBL/GenBank/DDBJ databases">
        <authorList>
            <person name="de Groot N.N."/>
        </authorList>
    </citation>
    <scope>NUCLEOTIDE SEQUENCE [LARGE SCALE GENOMIC DNA]</scope>
    <source>
        <strain evidence="8 9">USBA 855</strain>
    </source>
</reference>
<evidence type="ECO:0000256" key="4">
    <source>
        <dbReference type="ARBA" id="ARBA00022741"/>
    </source>
</evidence>
<evidence type="ECO:0000256" key="6">
    <source>
        <dbReference type="ARBA" id="ARBA00022840"/>
    </source>
</evidence>
<dbReference type="PRINTS" id="PR00477">
    <property type="entry name" value="PHGLYCKINASE"/>
</dbReference>
<dbReference type="GO" id="GO:0004618">
    <property type="term" value="F:phosphoglycerate kinase activity"/>
    <property type="evidence" value="ECO:0007669"/>
    <property type="project" value="UniProtKB-EC"/>
</dbReference>
<dbReference type="AlphaFoldDB" id="A0A285VF26"/>
<dbReference type="Proteomes" id="UP000219023">
    <property type="component" value="Unassembled WGS sequence"/>
</dbReference>
<comment type="similarity">
    <text evidence="7">Belongs to the phosphoglycerate kinase family.</text>
</comment>
<dbReference type="Pfam" id="PF00162">
    <property type="entry name" value="PGK"/>
    <property type="match status" value="1"/>
</dbReference>
<comment type="catalytic activity">
    <reaction evidence="7">
        <text>(2R)-3-phosphoglycerate + ATP = (2R)-3-phospho-glyceroyl phosphate + ADP</text>
        <dbReference type="Rhea" id="RHEA:14801"/>
        <dbReference type="ChEBI" id="CHEBI:30616"/>
        <dbReference type="ChEBI" id="CHEBI:57604"/>
        <dbReference type="ChEBI" id="CHEBI:58272"/>
        <dbReference type="ChEBI" id="CHEBI:456216"/>
        <dbReference type="EC" id="2.7.2.3"/>
    </reaction>
</comment>
<dbReference type="InterPro" id="IPR001576">
    <property type="entry name" value="Phosphoglycerate_kinase"/>
</dbReference>
<gene>
    <name evidence="8" type="ORF">SAMN05421509_101548</name>
</gene>
<evidence type="ECO:0000256" key="2">
    <source>
        <dbReference type="ARBA" id="ARBA00013061"/>
    </source>
</evidence>
<evidence type="ECO:0000313" key="8">
    <source>
        <dbReference type="EMBL" id="SOC52178.1"/>
    </source>
</evidence>
<dbReference type="EMBL" id="OBQJ01000001">
    <property type="protein sequence ID" value="SOC52178.1"/>
    <property type="molecule type" value="Genomic_DNA"/>
</dbReference>
<evidence type="ECO:0000256" key="1">
    <source>
        <dbReference type="ARBA" id="ARBA00011245"/>
    </source>
</evidence>
<dbReference type="InterPro" id="IPR036043">
    <property type="entry name" value="Phosphoglycerate_kinase_sf"/>
</dbReference>
<proteinExistence type="inferred from homology"/>
<evidence type="ECO:0000256" key="3">
    <source>
        <dbReference type="ARBA" id="ARBA00022679"/>
    </source>
</evidence>
<sequence>MNVRKMTDLDLAGKRVLIREDLNVPIKGDQVTSDARLRACLPTIQAAPHASGNARAAIWMPVQCRAACC</sequence>
<dbReference type="InterPro" id="IPR015824">
    <property type="entry name" value="Phosphoglycerate_kinase_N"/>
</dbReference>
<dbReference type="EC" id="2.7.2.3" evidence="2 7"/>
<dbReference type="Gene3D" id="3.40.50.1260">
    <property type="entry name" value="Phosphoglycerate kinase, N-terminal domain"/>
    <property type="match status" value="1"/>
</dbReference>
<dbReference type="PROSITE" id="PS00111">
    <property type="entry name" value="PGLYCERATE_KINASE"/>
    <property type="match status" value="1"/>
</dbReference>
<evidence type="ECO:0000256" key="5">
    <source>
        <dbReference type="ARBA" id="ARBA00022777"/>
    </source>
</evidence>
<dbReference type="GO" id="GO:0005524">
    <property type="term" value="F:ATP binding"/>
    <property type="evidence" value="ECO:0007669"/>
    <property type="project" value="UniProtKB-KW"/>
</dbReference>
<evidence type="ECO:0000256" key="7">
    <source>
        <dbReference type="RuleBase" id="RU000532"/>
    </source>
</evidence>
<dbReference type="GO" id="GO:0006096">
    <property type="term" value="P:glycolytic process"/>
    <property type="evidence" value="ECO:0007669"/>
    <property type="project" value="InterPro"/>
</dbReference>